<protein>
    <submittedName>
        <fullName evidence="1">Aliphatic sulfonates import ATP-binding protein SsuB</fullName>
    </submittedName>
</protein>
<evidence type="ECO:0000313" key="2">
    <source>
        <dbReference type="Proteomes" id="UP000268887"/>
    </source>
</evidence>
<accession>A0A3M5GA34</accession>
<keyword evidence="1" id="KW-0067">ATP-binding</keyword>
<dbReference type="GO" id="GO:0005524">
    <property type="term" value="F:ATP binding"/>
    <property type="evidence" value="ECO:0007669"/>
    <property type="project" value="UniProtKB-KW"/>
</dbReference>
<proteinExistence type="predicted"/>
<dbReference type="EMBL" id="RBSV01000172">
    <property type="protein sequence ID" value="RMS82980.1"/>
    <property type="molecule type" value="Genomic_DNA"/>
</dbReference>
<organism evidence="1 2">
    <name type="scientific">Pseudomonas savastanoi</name>
    <name type="common">Pseudomonas syringae pv. savastanoi</name>
    <dbReference type="NCBI Taxonomy" id="29438"/>
    <lineage>
        <taxon>Bacteria</taxon>
        <taxon>Pseudomonadati</taxon>
        <taxon>Pseudomonadota</taxon>
        <taxon>Gammaproteobacteria</taxon>
        <taxon>Pseudomonadales</taxon>
        <taxon>Pseudomonadaceae</taxon>
        <taxon>Pseudomonas</taxon>
    </lineage>
</organism>
<evidence type="ECO:0000313" key="1">
    <source>
        <dbReference type="EMBL" id="RMS82980.1"/>
    </source>
</evidence>
<name>A0A3M5GA34_PSESS</name>
<gene>
    <name evidence="1" type="ORF">ALP60_04272</name>
</gene>
<dbReference type="AlphaFoldDB" id="A0A3M5GA34"/>
<keyword evidence="1" id="KW-0547">Nucleotide-binding</keyword>
<comment type="caution">
    <text evidence="1">The sequence shown here is derived from an EMBL/GenBank/DDBJ whole genome shotgun (WGS) entry which is preliminary data.</text>
</comment>
<sequence>MLGLLGVKTQAADTATQEPAHDVTLSALRRFANAR</sequence>
<dbReference type="Proteomes" id="UP000268887">
    <property type="component" value="Unassembled WGS sequence"/>
</dbReference>
<reference evidence="1 2" key="1">
    <citation type="submission" date="2018-08" db="EMBL/GenBank/DDBJ databases">
        <title>Recombination of ecologically and evolutionarily significant loci maintains genetic cohesion in the Pseudomonas syringae species complex.</title>
        <authorList>
            <person name="Dillon M."/>
            <person name="Thakur S."/>
            <person name="Almeida R.N.D."/>
            <person name="Weir B.S."/>
            <person name="Guttman D.S."/>
        </authorList>
    </citation>
    <scope>NUCLEOTIDE SEQUENCE [LARGE SCALE GENOMIC DNA]</scope>
    <source>
        <strain evidence="1 2">ICMP 13927</strain>
    </source>
</reference>